<dbReference type="PANTHER" id="PTHR43537:SF5">
    <property type="entry name" value="UXU OPERON TRANSCRIPTIONAL REGULATOR"/>
    <property type="match status" value="1"/>
</dbReference>
<accession>A0A939IFW2</accession>
<feature type="domain" description="HTH gntR-type" evidence="4">
    <location>
        <begin position="15"/>
        <end position="82"/>
    </location>
</feature>
<evidence type="ECO:0000256" key="1">
    <source>
        <dbReference type="ARBA" id="ARBA00023015"/>
    </source>
</evidence>
<dbReference type="InterPro" id="IPR011711">
    <property type="entry name" value="GntR_C"/>
</dbReference>
<dbReference type="Pfam" id="PF07729">
    <property type="entry name" value="FCD"/>
    <property type="match status" value="1"/>
</dbReference>
<dbReference type="InterPro" id="IPR008920">
    <property type="entry name" value="TF_FadR/GntR_C"/>
</dbReference>
<organism evidence="5 6">
    <name type="scientific">Clostridium aminobutyricum</name>
    <dbReference type="NCBI Taxonomy" id="33953"/>
    <lineage>
        <taxon>Bacteria</taxon>
        <taxon>Bacillati</taxon>
        <taxon>Bacillota</taxon>
        <taxon>Clostridia</taxon>
        <taxon>Eubacteriales</taxon>
        <taxon>Clostridiaceae</taxon>
        <taxon>Clostridium</taxon>
    </lineage>
</organism>
<dbReference type="SMART" id="SM00345">
    <property type="entry name" value="HTH_GNTR"/>
    <property type="match status" value="1"/>
</dbReference>
<dbReference type="CDD" id="cd07377">
    <property type="entry name" value="WHTH_GntR"/>
    <property type="match status" value="1"/>
</dbReference>
<comment type="caution">
    <text evidence="5">The sequence shown here is derived from an EMBL/GenBank/DDBJ whole genome shotgun (WGS) entry which is preliminary data.</text>
</comment>
<dbReference type="EMBL" id="JAFJZZ010000001">
    <property type="protein sequence ID" value="MBN7772000.1"/>
    <property type="molecule type" value="Genomic_DNA"/>
</dbReference>
<evidence type="ECO:0000256" key="2">
    <source>
        <dbReference type="ARBA" id="ARBA00023125"/>
    </source>
</evidence>
<dbReference type="InterPro" id="IPR036388">
    <property type="entry name" value="WH-like_DNA-bd_sf"/>
</dbReference>
<dbReference type="InterPro" id="IPR036390">
    <property type="entry name" value="WH_DNA-bd_sf"/>
</dbReference>
<dbReference type="GO" id="GO:0003677">
    <property type="term" value="F:DNA binding"/>
    <property type="evidence" value="ECO:0007669"/>
    <property type="project" value="UniProtKB-KW"/>
</dbReference>
<keyword evidence="2" id="KW-0238">DNA-binding</keyword>
<keyword evidence="6" id="KW-1185">Reference proteome</keyword>
<protein>
    <submittedName>
        <fullName evidence="5">GntR family transcriptional regulator</fullName>
    </submittedName>
</protein>
<dbReference type="Gene3D" id="1.20.120.530">
    <property type="entry name" value="GntR ligand-binding domain-like"/>
    <property type="match status" value="1"/>
</dbReference>
<dbReference type="RefSeq" id="WP_206580779.1">
    <property type="nucleotide sequence ID" value="NZ_JAFJZZ010000001.1"/>
</dbReference>
<reference evidence="5" key="1">
    <citation type="submission" date="2021-02" db="EMBL/GenBank/DDBJ databases">
        <title>Abyssanaerobacter marinus gen.nov., sp., nov, anaerobic bacterium isolated from the Onnuri vent field of Indian Ocean and suggestion of Mogibacteriaceae fam. nov., and proposal of reclassification of ambiguous this family's genus member.</title>
        <authorList>
            <person name="Kim Y.J."/>
            <person name="Yang J.-A."/>
        </authorList>
    </citation>
    <scope>NUCLEOTIDE SEQUENCE</scope>
    <source>
        <strain evidence="5">DSM 2634</strain>
    </source>
</reference>
<dbReference type="AlphaFoldDB" id="A0A939IFW2"/>
<dbReference type="GO" id="GO:0003700">
    <property type="term" value="F:DNA-binding transcription factor activity"/>
    <property type="evidence" value="ECO:0007669"/>
    <property type="project" value="InterPro"/>
</dbReference>
<dbReference type="PROSITE" id="PS50949">
    <property type="entry name" value="HTH_GNTR"/>
    <property type="match status" value="1"/>
</dbReference>
<dbReference type="Gene3D" id="1.10.10.10">
    <property type="entry name" value="Winged helix-like DNA-binding domain superfamily/Winged helix DNA-binding domain"/>
    <property type="match status" value="1"/>
</dbReference>
<dbReference type="Proteomes" id="UP000664545">
    <property type="component" value="Unassembled WGS sequence"/>
</dbReference>
<evidence type="ECO:0000313" key="5">
    <source>
        <dbReference type="EMBL" id="MBN7772000.1"/>
    </source>
</evidence>
<evidence type="ECO:0000256" key="3">
    <source>
        <dbReference type="ARBA" id="ARBA00023163"/>
    </source>
</evidence>
<dbReference type="SUPFAM" id="SSF46785">
    <property type="entry name" value="Winged helix' DNA-binding domain"/>
    <property type="match status" value="1"/>
</dbReference>
<dbReference type="SMART" id="SM00895">
    <property type="entry name" value="FCD"/>
    <property type="match status" value="1"/>
</dbReference>
<dbReference type="Pfam" id="PF00392">
    <property type="entry name" value="GntR"/>
    <property type="match status" value="1"/>
</dbReference>
<dbReference type="SUPFAM" id="SSF48008">
    <property type="entry name" value="GntR ligand-binding domain-like"/>
    <property type="match status" value="1"/>
</dbReference>
<dbReference type="InterPro" id="IPR000524">
    <property type="entry name" value="Tscrpt_reg_HTH_GntR"/>
</dbReference>
<evidence type="ECO:0000259" key="4">
    <source>
        <dbReference type="PROSITE" id="PS50949"/>
    </source>
</evidence>
<evidence type="ECO:0000313" key="6">
    <source>
        <dbReference type="Proteomes" id="UP000664545"/>
    </source>
</evidence>
<dbReference type="PANTHER" id="PTHR43537">
    <property type="entry name" value="TRANSCRIPTIONAL REGULATOR, GNTR FAMILY"/>
    <property type="match status" value="1"/>
</dbReference>
<dbReference type="PRINTS" id="PR00035">
    <property type="entry name" value="HTHGNTR"/>
</dbReference>
<keyword evidence="1" id="KW-0805">Transcription regulation</keyword>
<keyword evidence="3" id="KW-0804">Transcription</keyword>
<sequence length="227" mass="26563">MVLYQYNENSKAKNLPISNNLFSMLQKDILQGKMRASEKLTEQSICDKYKVSRTPVREALRQLEMEGLIETIPNRGAFVIGFSQQDMADMYELRKAYEIQAVRWAIERITDDEMADLEETFEFMEFYTQKNDIHKMLNINTGFHQLIYTASHNRMLQHVLSSYQIYIKHSRKSETFPDNYLAEVLEEHREIFLAFQNKDVEAGAQAMGKHMDTSISRIKNAVKSTEL</sequence>
<name>A0A939IFW2_CLOAM</name>
<proteinExistence type="predicted"/>
<gene>
    <name evidence="5" type="ORF">JYB65_01305</name>
</gene>